<organism evidence="3 4">
    <name type="scientific">Parachaetomium inaequale</name>
    <dbReference type="NCBI Taxonomy" id="2588326"/>
    <lineage>
        <taxon>Eukaryota</taxon>
        <taxon>Fungi</taxon>
        <taxon>Dikarya</taxon>
        <taxon>Ascomycota</taxon>
        <taxon>Pezizomycotina</taxon>
        <taxon>Sordariomycetes</taxon>
        <taxon>Sordariomycetidae</taxon>
        <taxon>Sordariales</taxon>
        <taxon>Chaetomiaceae</taxon>
        <taxon>Parachaetomium</taxon>
    </lineage>
</organism>
<evidence type="ECO:0000313" key="4">
    <source>
        <dbReference type="Proteomes" id="UP001303115"/>
    </source>
</evidence>
<comment type="caution">
    <text evidence="3">The sequence shown here is derived from an EMBL/GenBank/DDBJ whole genome shotgun (WGS) entry which is preliminary data.</text>
</comment>
<dbReference type="PIRSF" id="PIRSF028035">
    <property type="entry name" value="UCP028035"/>
    <property type="match status" value="1"/>
</dbReference>
<evidence type="ECO:0000313" key="3">
    <source>
        <dbReference type="EMBL" id="KAK4034762.1"/>
    </source>
</evidence>
<sequence length="968" mass="108325">MATRNAYLAYKRDTSHLLYWIIKSSNAIIRGRPKGVNTTGEITVLTLVSLSRLIAKYISAVPPAIYRLFQSVIAARTATHAIFQQIAAENPDAEIERSNASHKRFIDALIEAFEALGGNSWKSRERDGTADDGTNLKEELDQLVFTNRFGALSLEEKTTVGGHGDDASDEGSDQEPQATVAPQRRRQARPGKGKKGKRGKKSKKQQGQAVPKAPSLDDIPLESYPIIQNKDGIITDYLMAVHALVHEWADLRSYLQGVWHEIAYDGLNGAVAGTVSNLAIAMIQRSASAMFVDFPGDNSYETVMNTITRGDPEKVQGNFIMTQYALGPDGKMAAKVGEADVDVKEQFLIYSYRDLVDFPTKRMQKEIRDWNPSFNLADASHEERLRWRRSYTINWLYDLVNIFSSVVLQSNTMPGQTHVLEDVDWSVHGPWNRDRRLFGLNQFAGAITSLAMQKPGTPIQHRILPHHVFQLQCIVDALTVSRGWSLGALRGHVLIPPAPNFRPRRDVDLFLDRNLERSGTGFLQAVDVLKQVLEKDGTLHGDTSRHRQSYDLLEGLQYDFHNWLGESNYMYGLAHIPPSRFSNTNANGLMESLELTYLASMSIWDQIPEPMSMVHLHNMLVQKGYLSRPVGLFASLQTLFQSAFFAEGKIPTTDFEQALMEVIGETGSRRATQRRRASARAAGISAADVHRILTPDANRFFRLKSNLILYRQSDWNAERIPDADIPIASMLGMLSLSQTKQTVDPATGRKRPEETDLVKRARAQGWSDEGLSNISSPWDQHRKSTEALLASFLPEGYTLNLGSGIATKATTPAQPQRSADTGDDHHGELTGRELLALLKTDIFRGVCGDMNPLSSLNYVWVTTSFMMLIMEIEKELAELRNPLDVRACETGGPEGKQRKRARLIFLALAEQEDECLSVMARVFERGRSGFMNHIYWTDLETSEPRQEKGRRQGMEEADAGGAYQCVVM</sequence>
<proteinExistence type="predicted"/>
<dbReference type="InterPro" id="IPR016864">
    <property type="entry name" value="UCP028035"/>
</dbReference>
<accession>A0AAN6PCB4</accession>
<feature type="domain" description="DUF6604" evidence="2">
    <location>
        <begin position="9"/>
        <end position="290"/>
    </location>
</feature>
<name>A0AAN6PCB4_9PEZI</name>
<dbReference type="AlphaFoldDB" id="A0AAN6PCB4"/>
<feature type="compositionally biased region" description="Basic and acidic residues" evidence="1">
    <location>
        <begin position="156"/>
        <end position="166"/>
    </location>
</feature>
<dbReference type="PANTHER" id="PTHR38795">
    <property type="entry name" value="DUF6604 DOMAIN-CONTAINING PROTEIN"/>
    <property type="match status" value="1"/>
</dbReference>
<dbReference type="EMBL" id="MU854466">
    <property type="protein sequence ID" value="KAK4034762.1"/>
    <property type="molecule type" value="Genomic_DNA"/>
</dbReference>
<dbReference type="Proteomes" id="UP001303115">
    <property type="component" value="Unassembled WGS sequence"/>
</dbReference>
<keyword evidence="4" id="KW-1185">Reference proteome</keyword>
<feature type="compositionally biased region" description="Basic and acidic residues" evidence="1">
    <location>
        <begin position="750"/>
        <end position="759"/>
    </location>
</feature>
<evidence type="ECO:0000259" key="2">
    <source>
        <dbReference type="Pfam" id="PF20253"/>
    </source>
</evidence>
<dbReference type="InterPro" id="IPR046539">
    <property type="entry name" value="DUF6604"/>
</dbReference>
<feature type="region of interest" description="Disordered" evidence="1">
    <location>
        <begin position="739"/>
        <end position="762"/>
    </location>
</feature>
<protein>
    <recommendedName>
        <fullName evidence="2">DUF6604 domain-containing protein</fullName>
    </recommendedName>
</protein>
<dbReference type="PANTHER" id="PTHR38795:SF1">
    <property type="entry name" value="DUF6604 DOMAIN-CONTAINING PROTEIN"/>
    <property type="match status" value="1"/>
</dbReference>
<reference evidence="4" key="1">
    <citation type="journal article" date="2023" name="Mol. Phylogenet. Evol.">
        <title>Genome-scale phylogeny and comparative genomics of the fungal order Sordariales.</title>
        <authorList>
            <person name="Hensen N."/>
            <person name="Bonometti L."/>
            <person name="Westerberg I."/>
            <person name="Brannstrom I.O."/>
            <person name="Guillou S."/>
            <person name="Cros-Aarteil S."/>
            <person name="Calhoun S."/>
            <person name="Haridas S."/>
            <person name="Kuo A."/>
            <person name="Mondo S."/>
            <person name="Pangilinan J."/>
            <person name="Riley R."/>
            <person name="LaButti K."/>
            <person name="Andreopoulos B."/>
            <person name="Lipzen A."/>
            <person name="Chen C."/>
            <person name="Yan M."/>
            <person name="Daum C."/>
            <person name="Ng V."/>
            <person name="Clum A."/>
            <person name="Steindorff A."/>
            <person name="Ohm R.A."/>
            <person name="Martin F."/>
            <person name="Silar P."/>
            <person name="Natvig D.O."/>
            <person name="Lalanne C."/>
            <person name="Gautier V."/>
            <person name="Ament-Velasquez S.L."/>
            <person name="Kruys A."/>
            <person name="Hutchinson M.I."/>
            <person name="Powell A.J."/>
            <person name="Barry K."/>
            <person name="Miller A.N."/>
            <person name="Grigoriev I.V."/>
            <person name="Debuchy R."/>
            <person name="Gladieux P."/>
            <person name="Hiltunen Thoren M."/>
            <person name="Johannesson H."/>
        </authorList>
    </citation>
    <scope>NUCLEOTIDE SEQUENCE [LARGE SCALE GENOMIC DNA]</scope>
    <source>
        <strain evidence="4">CBS 284.82</strain>
    </source>
</reference>
<dbReference type="Pfam" id="PF20253">
    <property type="entry name" value="DUF6604"/>
    <property type="match status" value="1"/>
</dbReference>
<feature type="region of interest" description="Disordered" evidence="1">
    <location>
        <begin position="156"/>
        <end position="216"/>
    </location>
</feature>
<gene>
    <name evidence="3" type="ORF">C8A01DRAFT_48910</name>
</gene>
<evidence type="ECO:0000256" key="1">
    <source>
        <dbReference type="SAM" id="MobiDB-lite"/>
    </source>
</evidence>
<feature type="compositionally biased region" description="Basic residues" evidence="1">
    <location>
        <begin position="183"/>
        <end position="204"/>
    </location>
</feature>